<comment type="caution">
    <text evidence="2">The sequence shown here is derived from an EMBL/GenBank/DDBJ whole genome shotgun (WGS) entry which is preliminary data.</text>
</comment>
<name>A0A6A4RA12_9RHOB</name>
<evidence type="ECO:0000313" key="2">
    <source>
        <dbReference type="EMBL" id="KAE9624770.1"/>
    </source>
</evidence>
<dbReference type="AlphaFoldDB" id="A0A6A4RA12"/>
<dbReference type="Proteomes" id="UP000441586">
    <property type="component" value="Unassembled WGS sequence"/>
</dbReference>
<dbReference type="GO" id="GO:0020037">
    <property type="term" value="F:heme binding"/>
    <property type="evidence" value="ECO:0007669"/>
    <property type="project" value="InterPro"/>
</dbReference>
<proteinExistence type="predicted"/>
<accession>A0A6A4RA12</accession>
<organism evidence="2 3">
    <name type="scientific">Parasedimentitalea maritima</name>
    <dbReference type="NCBI Taxonomy" id="2578117"/>
    <lineage>
        <taxon>Bacteria</taxon>
        <taxon>Pseudomonadati</taxon>
        <taxon>Pseudomonadota</taxon>
        <taxon>Alphaproteobacteria</taxon>
        <taxon>Rhodobacterales</taxon>
        <taxon>Paracoccaceae</taxon>
        <taxon>Parasedimentitalea</taxon>
    </lineage>
</organism>
<evidence type="ECO:0000259" key="1">
    <source>
        <dbReference type="Pfam" id="PF07700"/>
    </source>
</evidence>
<dbReference type="RefSeq" id="WP_158981802.1">
    <property type="nucleotide sequence ID" value="NZ_WSFO01000024.1"/>
</dbReference>
<dbReference type="Gene3D" id="3.90.1520.10">
    <property type="entry name" value="H-NOX domain"/>
    <property type="match status" value="1"/>
</dbReference>
<evidence type="ECO:0000313" key="3">
    <source>
        <dbReference type="Proteomes" id="UP000441586"/>
    </source>
</evidence>
<sequence length="182" mass="20738">MKGMVFVELFRMAETVMSEDDLDNIIDHIDLSTDGAYTSVGNYPCSELIKLVMAIGDQLNIPVTALQTKFGHWMFSRFVDGYPEFFEGKQNAFEMLEAIENEVHVEVLKLYPDAELPSFSTQRLSDGAGLKMTYSSDRPLNHFCLGLIEGCVEHFDRPAEIKMRDCSEDGRCRAEFMIEWAK</sequence>
<dbReference type="Pfam" id="PF07700">
    <property type="entry name" value="HNOB"/>
    <property type="match status" value="1"/>
</dbReference>
<reference evidence="2 3" key="1">
    <citation type="submission" date="2019-12" db="EMBL/GenBank/DDBJ databases">
        <authorList>
            <person name="Zhang Y.-J."/>
        </authorList>
    </citation>
    <scope>NUCLEOTIDE SEQUENCE [LARGE SCALE GENOMIC DNA]</scope>
    <source>
        <strain evidence="2 3">H18S-6</strain>
    </source>
</reference>
<dbReference type="SUPFAM" id="SSF111126">
    <property type="entry name" value="Ligand-binding domain in the NO signalling and Golgi transport"/>
    <property type="match status" value="1"/>
</dbReference>
<dbReference type="EMBL" id="WSFO01000024">
    <property type="protein sequence ID" value="KAE9624770.1"/>
    <property type="molecule type" value="Genomic_DNA"/>
</dbReference>
<protein>
    <submittedName>
        <fullName evidence="2">Guanylate cyclase</fullName>
    </submittedName>
</protein>
<feature type="domain" description="Heme NO-binding" evidence="1">
    <location>
        <begin position="2"/>
        <end position="162"/>
    </location>
</feature>
<dbReference type="InterPro" id="IPR011644">
    <property type="entry name" value="Heme_NO-bd"/>
</dbReference>
<dbReference type="InterPro" id="IPR038158">
    <property type="entry name" value="H-NOX_domain_sf"/>
</dbReference>
<gene>
    <name evidence="2" type="ORF">GP644_23060</name>
</gene>
<dbReference type="InterPro" id="IPR024096">
    <property type="entry name" value="NO_sig/Golgi_transp_ligand-bd"/>
</dbReference>